<evidence type="ECO:0000256" key="1">
    <source>
        <dbReference type="ARBA" id="ARBA00023015"/>
    </source>
</evidence>
<keyword evidence="3" id="KW-0804">Transcription</keyword>
<evidence type="ECO:0000256" key="2">
    <source>
        <dbReference type="ARBA" id="ARBA00023125"/>
    </source>
</evidence>
<feature type="domain" description="HTH araC/xylS-type" evidence="4">
    <location>
        <begin position="196"/>
        <end position="294"/>
    </location>
</feature>
<dbReference type="GO" id="GO:0003700">
    <property type="term" value="F:DNA-binding transcription factor activity"/>
    <property type="evidence" value="ECO:0007669"/>
    <property type="project" value="InterPro"/>
</dbReference>
<dbReference type="InterPro" id="IPR009057">
    <property type="entry name" value="Homeodomain-like_sf"/>
</dbReference>
<reference evidence="5 6" key="1">
    <citation type="submission" date="2019-07" db="EMBL/GenBank/DDBJ databases">
        <title>Full genome sequence of Devosia sp. Gsoil 520.</title>
        <authorList>
            <person name="Im W.-T."/>
        </authorList>
    </citation>
    <scope>NUCLEOTIDE SEQUENCE [LARGE SCALE GENOMIC DNA]</scope>
    <source>
        <strain evidence="5 6">Gsoil 520</strain>
    </source>
</reference>
<dbReference type="PANTHER" id="PTHR46796">
    <property type="entry name" value="HTH-TYPE TRANSCRIPTIONAL ACTIVATOR RHAS-RELATED"/>
    <property type="match status" value="1"/>
</dbReference>
<dbReference type="SMART" id="SM00342">
    <property type="entry name" value="HTH_ARAC"/>
    <property type="match status" value="1"/>
</dbReference>
<dbReference type="GO" id="GO:0043565">
    <property type="term" value="F:sequence-specific DNA binding"/>
    <property type="evidence" value="ECO:0007669"/>
    <property type="project" value="InterPro"/>
</dbReference>
<accession>A0A5B8LQ10</accession>
<dbReference type="EMBL" id="CP042304">
    <property type="protein sequence ID" value="QDZ09785.1"/>
    <property type="molecule type" value="Genomic_DNA"/>
</dbReference>
<protein>
    <submittedName>
        <fullName evidence="5">Helix-turn-helix transcriptional regulator</fullName>
    </submittedName>
</protein>
<dbReference type="PROSITE" id="PS01124">
    <property type="entry name" value="HTH_ARAC_FAMILY_2"/>
    <property type="match status" value="1"/>
</dbReference>
<dbReference type="InterPro" id="IPR018060">
    <property type="entry name" value="HTH_AraC"/>
</dbReference>
<dbReference type="Proteomes" id="UP000315364">
    <property type="component" value="Chromosome"/>
</dbReference>
<evidence type="ECO:0000259" key="4">
    <source>
        <dbReference type="PROSITE" id="PS01124"/>
    </source>
</evidence>
<dbReference type="PANTHER" id="PTHR46796:SF6">
    <property type="entry name" value="ARAC SUBFAMILY"/>
    <property type="match status" value="1"/>
</dbReference>
<dbReference type="SUPFAM" id="SSF46689">
    <property type="entry name" value="Homeodomain-like"/>
    <property type="match status" value="2"/>
</dbReference>
<dbReference type="InterPro" id="IPR050204">
    <property type="entry name" value="AraC_XylS_family_regulators"/>
</dbReference>
<sequence>MATAAFDVRETHGIVMRSENRMRVSCDGHGWSSLYASAQREQPYEGHFPPVRDQLLVLHRNGPVAVERLDDGRPQRHVVPAGGVHLFPGGLPFNVRLMGELDTVHVYVRRKVIEEVAADMVEGDPALLEIPADIVDDDPALTGMLDAITLSLGDGDYATAIYMDHLARTIAAQLVRRHSQARLKSSRQPDVGADVVRALEYMQDNIARSFNLADLAKAAGRSPSHLSRQFRDAFGRPPHAYLIDLRLDMAQALLQRTREPIAAIAVDCGFSHQEHLTRLFRRRFETTPAAFRRRAQS</sequence>
<dbReference type="RefSeq" id="WP_146288594.1">
    <property type="nucleotide sequence ID" value="NZ_CP042304.1"/>
</dbReference>
<dbReference type="AlphaFoldDB" id="A0A5B8LQ10"/>
<dbReference type="InterPro" id="IPR018062">
    <property type="entry name" value="HTH_AraC-typ_CS"/>
</dbReference>
<dbReference type="OrthoDB" id="110167at2"/>
<keyword evidence="6" id="KW-1185">Reference proteome</keyword>
<gene>
    <name evidence="5" type="ORF">FPZ08_02905</name>
</gene>
<dbReference type="Gene3D" id="1.10.10.60">
    <property type="entry name" value="Homeodomain-like"/>
    <property type="match status" value="2"/>
</dbReference>
<evidence type="ECO:0000313" key="6">
    <source>
        <dbReference type="Proteomes" id="UP000315364"/>
    </source>
</evidence>
<evidence type="ECO:0000313" key="5">
    <source>
        <dbReference type="EMBL" id="QDZ09785.1"/>
    </source>
</evidence>
<proteinExistence type="predicted"/>
<evidence type="ECO:0000256" key="3">
    <source>
        <dbReference type="ARBA" id="ARBA00023163"/>
    </source>
</evidence>
<dbReference type="KEGG" id="dea:FPZ08_02905"/>
<dbReference type="PROSITE" id="PS00041">
    <property type="entry name" value="HTH_ARAC_FAMILY_1"/>
    <property type="match status" value="1"/>
</dbReference>
<name>A0A5B8LQ10_9HYPH</name>
<keyword evidence="2" id="KW-0238">DNA-binding</keyword>
<keyword evidence="1" id="KW-0805">Transcription regulation</keyword>
<dbReference type="Pfam" id="PF12833">
    <property type="entry name" value="HTH_18"/>
    <property type="match status" value="1"/>
</dbReference>
<organism evidence="5 6">
    <name type="scientific">Devosia ginsengisoli</name>
    <dbReference type="NCBI Taxonomy" id="400770"/>
    <lineage>
        <taxon>Bacteria</taxon>
        <taxon>Pseudomonadati</taxon>
        <taxon>Pseudomonadota</taxon>
        <taxon>Alphaproteobacteria</taxon>
        <taxon>Hyphomicrobiales</taxon>
        <taxon>Devosiaceae</taxon>
        <taxon>Devosia</taxon>
    </lineage>
</organism>